<organism evidence="1 2">
    <name type="scientific">Caerostris darwini</name>
    <dbReference type="NCBI Taxonomy" id="1538125"/>
    <lineage>
        <taxon>Eukaryota</taxon>
        <taxon>Metazoa</taxon>
        <taxon>Ecdysozoa</taxon>
        <taxon>Arthropoda</taxon>
        <taxon>Chelicerata</taxon>
        <taxon>Arachnida</taxon>
        <taxon>Araneae</taxon>
        <taxon>Araneomorphae</taxon>
        <taxon>Entelegynae</taxon>
        <taxon>Araneoidea</taxon>
        <taxon>Araneidae</taxon>
        <taxon>Caerostris</taxon>
    </lineage>
</organism>
<gene>
    <name evidence="1" type="ORF">CDAR_373001</name>
</gene>
<accession>A0AAV4STM8</accession>
<evidence type="ECO:0000313" key="1">
    <source>
        <dbReference type="EMBL" id="GIY36661.1"/>
    </source>
</evidence>
<protein>
    <submittedName>
        <fullName evidence="1">Uncharacterized protein</fullName>
    </submittedName>
</protein>
<proteinExistence type="predicted"/>
<sequence>MNYTRITSNIISNISKSIKLRNISKAVSSRVHCYSDFHAYKKTINSVNKMVMVNKMKMLKCTPVPPSQPSLNYRYGTSLGANFHLSKFRLPESGRGIG</sequence>
<evidence type="ECO:0000313" key="2">
    <source>
        <dbReference type="Proteomes" id="UP001054837"/>
    </source>
</evidence>
<name>A0AAV4STM8_9ARAC</name>
<dbReference type="EMBL" id="BPLQ01008337">
    <property type="protein sequence ID" value="GIY36661.1"/>
    <property type="molecule type" value="Genomic_DNA"/>
</dbReference>
<comment type="caution">
    <text evidence="1">The sequence shown here is derived from an EMBL/GenBank/DDBJ whole genome shotgun (WGS) entry which is preliminary data.</text>
</comment>
<dbReference type="Proteomes" id="UP001054837">
    <property type="component" value="Unassembled WGS sequence"/>
</dbReference>
<dbReference type="AlphaFoldDB" id="A0AAV4STM8"/>
<reference evidence="1 2" key="1">
    <citation type="submission" date="2021-06" db="EMBL/GenBank/DDBJ databases">
        <title>Caerostris darwini draft genome.</title>
        <authorList>
            <person name="Kono N."/>
            <person name="Arakawa K."/>
        </authorList>
    </citation>
    <scope>NUCLEOTIDE SEQUENCE [LARGE SCALE GENOMIC DNA]</scope>
</reference>
<keyword evidence="2" id="KW-1185">Reference proteome</keyword>